<dbReference type="STRING" id="1802461.A3B24_02765"/>
<keyword evidence="2" id="KW-0813">Transport</keyword>
<evidence type="ECO:0000256" key="5">
    <source>
        <dbReference type="ARBA" id="ARBA00023136"/>
    </source>
</evidence>
<sequence length="127" mass="14436">MKSRVFATALKEVLEKTPEKSYQEVVSRFKTLVKKRGELRHLPAILQEFKELWRERKGKVAKVVVAKPLQGSVKTLLSRSLQKKGFQYEEEVVKEAVGGVAVFLGKEYVIDNTVKAALSKLRKQLHG</sequence>
<organism evidence="7 8">
    <name type="scientific">Candidatus Wildermuthbacteria bacterium RIFCSPLOWO2_01_FULL_48_16</name>
    <dbReference type="NCBI Taxonomy" id="1802461"/>
    <lineage>
        <taxon>Bacteria</taxon>
        <taxon>Candidatus Wildermuthiibacteriota</taxon>
    </lineage>
</organism>
<evidence type="ECO:0000256" key="2">
    <source>
        <dbReference type="ARBA" id="ARBA00022448"/>
    </source>
</evidence>
<name>A0A1G2RIY5_9BACT</name>
<evidence type="ECO:0000256" key="4">
    <source>
        <dbReference type="ARBA" id="ARBA00023065"/>
    </source>
</evidence>
<dbReference type="GO" id="GO:0016020">
    <property type="term" value="C:membrane"/>
    <property type="evidence" value="ECO:0007669"/>
    <property type="project" value="UniProtKB-SubCell"/>
</dbReference>
<protein>
    <submittedName>
        <fullName evidence="7">Uncharacterized protein</fullName>
    </submittedName>
</protein>
<proteinExistence type="predicted"/>
<dbReference type="Proteomes" id="UP000176917">
    <property type="component" value="Unassembled WGS sequence"/>
</dbReference>
<dbReference type="GO" id="GO:0046933">
    <property type="term" value="F:proton-transporting ATP synthase activity, rotational mechanism"/>
    <property type="evidence" value="ECO:0007669"/>
    <property type="project" value="InterPro"/>
</dbReference>
<keyword evidence="5" id="KW-0472">Membrane</keyword>
<gene>
    <name evidence="7" type="ORF">A3B24_02765</name>
</gene>
<accession>A0A1G2RIY5</accession>
<evidence type="ECO:0000256" key="6">
    <source>
        <dbReference type="ARBA" id="ARBA00023310"/>
    </source>
</evidence>
<comment type="subcellular location">
    <subcellularLocation>
        <location evidence="1">Membrane</location>
    </subcellularLocation>
</comment>
<keyword evidence="6" id="KW-0066">ATP synthesis</keyword>
<evidence type="ECO:0000256" key="1">
    <source>
        <dbReference type="ARBA" id="ARBA00004370"/>
    </source>
</evidence>
<evidence type="ECO:0000313" key="8">
    <source>
        <dbReference type="Proteomes" id="UP000176917"/>
    </source>
</evidence>
<keyword evidence="3" id="KW-0375">Hydrogen ion transport</keyword>
<dbReference type="AlphaFoldDB" id="A0A1G2RIY5"/>
<comment type="caution">
    <text evidence="7">The sequence shown here is derived from an EMBL/GenBank/DDBJ whole genome shotgun (WGS) entry which is preliminary data.</text>
</comment>
<dbReference type="InterPro" id="IPR000711">
    <property type="entry name" value="ATPase_OSCP/dsu"/>
</dbReference>
<evidence type="ECO:0000256" key="3">
    <source>
        <dbReference type="ARBA" id="ARBA00022781"/>
    </source>
</evidence>
<dbReference type="EMBL" id="MHUG01000022">
    <property type="protein sequence ID" value="OHA72806.1"/>
    <property type="molecule type" value="Genomic_DNA"/>
</dbReference>
<keyword evidence="4" id="KW-0406">Ion transport</keyword>
<reference evidence="7 8" key="1">
    <citation type="journal article" date="2016" name="Nat. Commun.">
        <title>Thousands of microbial genomes shed light on interconnected biogeochemical processes in an aquifer system.</title>
        <authorList>
            <person name="Anantharaman K."/>
            <person name="Brown C.T."/>
            <person name="Hug L.A."/>
            <person name="Sharon I."/>
            <person name="Castelle C.J."/>
            <person name="Probst A.J."/>
            <person name="Thomas B.C."/>
            <person name="Singh A."/>
            <person name="Wilkins M.J."/>
            <person name="Karaoz U."/>
            <person name="Brodie E.L."/>
            <person name="Williams K.H."/>
            <person name="Hubbard S.S."/>
            <person name="Banfield J.F."/>
        </authorList>
    </citation>
    <scope>NUCLEOTIDE SEQUENCE [LARGE SCALE GENOMIC DNA]</scope>
</reference>
<dbReference type="Pfam" id="PF00213">
    <property type="entry name" value="OSCP"/>
    <property type="match status" value="1"/>
</dbReference>
<evidence type="ECO:0000313" key="7">
    <source>
        <dbReference type="EMBL" id="OHA72806.1"/>
    </source>
</evidence>